<dbReference type="WBParaSite" id="ALUE_0001303501-mRNA-1">
    <property type="protein sequence ID" value="ALUE_0001303501-mRNA-1"/>
    <property type="gene ID" value="ALUE_0001303501"/>
</dbReference>
<dbReference type="GO" id="GO:0010945">
    <property type="term" value="F:coenzyme A diphosphatase activity"/>
    <property type="evidence" value="ECO:0007669"/>
    <property type="project" value="InterPro"/>
</dbReference>
<reference evidence="9" key="1">
    <citation type="submission" date="2017-02" db="UniProtKB">
        <authorList>
            <consortium name="WormBaseParasite"/>
        </authorList>
    </citation>
    <scope>IDENTIFICATION</scope>
</reference>
<organism evidence="8 9">
    <name type="scientific">Ascaris lumbricoides</name>
    <name type="common">Giant roundworm</name>
    <dbReference type="NCBI Taxonomy" id="6252"/>
    <lineage>
        <taxon>Eukaryota</taxon>
        <taxon>Metazoa</taxon>
        <taxon>Ecdysozoa</taxon>
        <taxon>Nematoda</taxon>
        <taxon>Chromadorea</taxon>
        <taxon>Rhabditida</taxon>
        <taxon>Spirurina</taxon>
        <taxon>Ascaridomorpha</taxon>
        <taxon>Ascaridoidea</taxon>
        <taxon>Ascarididae</taxon>
        <taxon>Ascaris</taxon>
    </lineage>
</organism>
<dbReference type="Gene3D" id="3.90.79.10">
    <property type="entry name" value="Nucleoside Triphosphate Pyrophosphohydrolase"/>
    <property type="match status" value="1"/>
</dbReference>
<name>A0A0M3I7A2_ASCLU</name>
<evidence type="ECO:0000256" key="1">
    <source>
        <dbReference type="ARBA" id="ARBA00001936"/>
    </source>
</evidence>
<dbReference type="PANTHER" id="PTHR12992:SF11">
    <property type="entry name" value="MITOCHONDRIAL COENZYME A DIPHOSPHATASE NUDT8"/>
    <property type="match status" value="1"/>
</dbReference>
<evidence type="ECO:0000313" key="9">
    <source>
        <dbReference type="WBParaSite" id="ALUE_0001303501-mRNA-1"/>
    </source>
</evidence>
<dbReference type="InterPro" id="IPR000086">
    <property type="entry name" value="NUDIX_hydrolase_dom"/>
</dbReference>
<sequence>MVLYLHRIVLYLLNDILFQGALRESAEEIGIDKRSVEIWSRLRPMLTRNLRSIVTPVVGVLPDVEVRSLKPRTHEVQTIFTAPLEELCRNHRYTHFKRGTAEWSLPVFTTSEYTTISSTSEYRPREYRIWGLSAGILHLTLIHLLPALYNSEIEIAVPV</sequence>
<feature type="domain" description="Nudix hydrolase" evidence="7">
    <location>
        <begin position="1"/>
        <end position="106"/>
    </location>
</feature>
<proteinExistence type="predicted"/>
<keyword evidence="5" id="KW-0460">Magnesium</keyword>
<dbReference type="AlphaFoldDB" id="A0A0M3I7A2"/>
<dbReference type="PROSITE" id="PS51462">
    <property type="entry name" value="NUDIX"/>
    <property type="match status" value="1"/>
</dbReference>
<evidence type="ECO:0000256" key="6">
    <source>
        <dbReference type="ARBA" id="ARBA00023211"/>
    </source>
</evidence>
<protein>
    <submittedName>
        <fullName evidence="9">Nudix hydrolase domain-containing protein</fullName>
    </submittedName>
</protein>
<evidence type="ECO:0000256" key="2">
    <source>
        <dbReference type="ARBA" id="ARBA00001946"/>
    </source>
</evidence>
<dbReference type="PANTHER" id="PTHR12992">
    <property type="entry name" value="NUDIX HYDROLASE"/>
    <property type="match status" value="1"/>
</dbReference>
<dbReference type="InterPro" id="IPR045121">
    <property type="entry name" value="CoAse"/>
</dbReference>
<dbReference type="SUPFAM" id="SSF55811">
    <property type="entry name" value="Nudix"/>
    <property type="match status" value="1"/>
</dbReference>
<comment type="cofactor">
    <cofactor evidence="1">
        <name>Mn(2+)</name>
        <dbReference type="ChEBI" id="CHEBI:29035"/>
    </cofactor>
</comment>
<dbReference type="GO" id="GO:0046872">
    <property type="term" value="F:metal ion binding"/>
    <property type="evidence" value="ECO:0007669"/>
    <property type="project" value="UniProtKB-KW"/>
</dbReference>
<dbReference type="Proteomes" id="UP000036681">
    <property type="component" value="Unplaced"/>
</dbReference>
<comment type="cofactor">
    <cofactor evidence="2">
        <name>Mg(2+)</name>
        <dbReference type="ChEBI" id="CHEBI:18420"/>
    </cofactor>
</comment>
<evidence type="ECO:0000256" key="5">
    <source>
        <dbReference type="ARBA" id="ARBA00022842"/>
    </source>
</evidence>
<evidence type="ECO:0000313" key="8">
    <source>
        <dbReference type="Proteomes" id="UP000036681"/>
    </source>
</evidence>
<dbReference type="InterPro" id="IPR015797">
    <property type="entry name" value="NUDIX_hydrolase-like_dom_sf"/>
</dbReference>
<keyword evidence="6" id="KW-0464">Manganese</keyword>
<accession>A0A0M3I7A2</accession>
<evidence type="ECO:0000256" key="4">
    <source>
        <dbReference type="ARBA" id="ARBA00022801"/>
    </source>
</evidence>
<keyword evidence="3" id="KW-0479">Metal-binding</keyword>
<evidence type="ECO:0000256" key="3">
    <source>
        <dbReference type="ARBA" id="ARBA00022723"/>
    </source>
</evidence>
<keyword evidence="4" id="KW-0378">Hydrolase</keyword>
<evidence type="ECO:0000259" key="7">
    <source>
        <dbReference type="PROSITE" id="PS51462"/>
    </source>
</evidence>
<keyword evidence="8" id="KW-1185">Reference proteome</keyword>